<dbReference type="RefSeq" id="WP_245760558.1">
    <property type="nucleotide sequence ID" value="NZ_FPCG01000002.1"/>
</dbReference>
<organism evidence="8 9">
    <name type="scientific">Micrococcus terreus</name>
    <dbReference type="NCBI Taxonomy" id="574650"/>
    <lineage>
        <taxon>Bacteria</taxon>
        <taxon>Bacillati</taxon>
        <taxon>Actinomycetota</taxon>
        <taxon>Actinomycetes</taxon>
        <taxon>Micrococcales</taxon>
        <taxon>Micrococcaceae</taxon>
        <taxon>Micrococcus</taxon>
    </lineage>
</organism>
<reference evidence="8 9" key="1">
    <citation type="submission" date="2016-10" db="EMBL/GenBank/DDBJ databases">
        <authorList>
            <person name="de Groot N.N."/>
        </authorList>
    </citation>
    <scope>NUCLEOTIDE SEQUENCE [LARGE SCALE GENOMIC DNA]</scope>
    <source>
        <strain evidence="8 9">CGMCC 1.7054</strain>
    </source>
</reference>
<dbReference type="STRING" id="574650.SAMN04487966_102100"/>
<comment type="subcellular location">
    <subcellularLocation>
        <location evidence="1">Membrane</location>
        <topology evidence="1">Multi-pass membrane protein</topology>
    </subcellularLocation>
</comment>
<keyword evidence="2" id="KW-0813">Transport</keyword>
<feature type="region of interest" description="Disordered" evidence="6">
    <location>
        <begin position="162"/>
        <end position="192"/>
    </location>
</feature>
<dbReference type="AlphaFoldDB" id="A0A1I7MG79"/>
<feature type="transmembrane region" description="Helical" evidence="7">
    <location>
        <begin position="20"/>
        <end position="39"/>
    </location>
</feature>
<evidence type="ECO:0000256" key="7">
    <source>
        <dbReference type="SAM" id="Phobius"/>
    </source>
</evidence>
<evidence type="ECO:0000256" key="4">
    <source>
        <dbReference type="ARBA" id="ARBA00022989"/>
    </source>
</evidence>
<evidence type="ECO:0000256" key="5">
    <source>
        <dbReference type="ARBA" id="ARBA00023136"/>
    </source>
</evidence>
<dbReference type="GO" id="GO:0016020">
    <property type="term" value="C:membrane"/>
    <property type="evidence" value="ECO:0007669"/>
    <property type="project" value="UniProtKB-SubCell"/>
</dbReference>
<feature type="transmembrane region" description="Helical" evidence="7">
    <location>
        <begin position="107"/>
        <end position="131"/>
    </location>
</feature>
<feature type="transmembrane region" description="Helical" evidence="7">
    <location>
        <begin position="68"/>
        <end position="87"/>
    </location>
</feature>
<protein>
    <submittedName>
        <fullName evidence="8">MFS transporter, DHA2 family, multidrug resistance protein</fullName>
    </submittedName>
</protein>
<accession>A0A1I7MG79</accession>
<evidence type="ECO:0000256" key="2">
    <source>
        <dbReference type="ARBA" id="ARBA00022448"/>
    </source>
</evidence>
<evidence type="ECO:0000256" key="3">
    <source>
        <dbReference type="ARBA" id="ARBA00022692"/>
    </source>
</evidence>
<evidence type="ECO:0000313" key="8">
    <source>
        <dbReference type="EMBL" id="SFV20944.1"/>
    </source>
</evidence>
<dbReference type="PANTHER" id="PTHR42718">
    <property type="entry name" value="MAJOR FACILITATOR SUPERFAMILY MULTIDRUG TRANSPORTER MFSC"/>
    <property type="match status" value="1"/>
</dbReference>
<feature type="compositionally biased region" description="Basic and acidic residues" evidence="6">
    <location>
        <begin position="171"/>
        <end position="183"/>
    </location>
</feature>
<evidence type="ECO:0000256" key="6">
    <source>
        <dbReference type="SAM" id="MobiDB-lite"/>
    </source>
</evidence>
<name>A0A1I7MG79_9MICC</name>
<proteinExistence type="predicted"/>
<dbReference type="Gene3D" id="1.20.1250.20">
    <property type="entry name" value="MFS general substrate transporter like domains"/>
    <property type="match status" value="1"/>
</dbReference>
<dbReference type="PANTHER" id="PTHR42718:SF9">
    <property type="entry name" value="MAJOR FACILITATOR SUPERFAMILY MULTIDRUG TRANSPORTER MFSC"/>
    <property type="match status" value="1"/>
</dbReference>
<sequence length="192" mass="20539">MITGLGVLLCSTTFLHLSEYVVLTVIGFTLFGIGLGFYATPSLDAALSTVPDSAAGAAAGMYKMASSLGNAMGVAISAAIYAGGQLVDPALTQEWGLFVGRQDNLVLRFGGAMGLLFNVTMVCVALASIIVTVPATPAPLRTVQRARPPRAWTWPRRRWATVAPHRPHPPHLKEHHDRRENQRHLRPGGPGH</sequence>
<dbReference type="Proteomes" id="UP000198881">
    <property type="component" value="Unassembled WGS sequence"/>
</dbReference>
<evidence type="ECO:0000256" key="1">
    <source>
        <dbReference type="ARBA" id="ARBA00004141"/>
    </source>
</evidence>
<keyword evidence="9" id="KW-1185">Reference proteome</keyword>
<keyword evidence="3 7" id="KW-0812">Transmembrane</keyword>
<dbReference type="SUPFAM" id="SSF103473">
    <property type="entry name" value="MFS general substrate transporter"/>
    <property type="match status" value="1"/>
</dbReference>
<keyword evidence="4 7" id="KW-1133">Transmembrane helix</keyword>
<evidence type="ECO:0000313" key="9">
    <source>
        <dbReference type="Proteomes" id="UP000198881"/>
    </source>
</evidence>
<gene>
    <name evidence="8" type="ORF">SAMN04487966_102100</name>
</gene>
<dbReference type="InterPro" id="IPR036259">
    <property type="entry name" value="MFS_trans_sf"/>
</dbReference>
<dbReference type="EMBL" id="FPCG01000002">
    <property type="protein sequence ID" value="SFV20944.1"/>
    <property type="molecule type" value="Genomic_DNA"/>
</dbReference>
<keyword evidence="5 7" id="KW-0472">Membrane</keyword>